<reference evidence="1" key="2">
    <citation type="submission" date="2015-06" db="UniProtKB">
        <authorList>
            <consortium name="EnsemblProtists"/>
        </authorList>
    </citation>
    <scope>IDENTIFICATION</scope>
    <source>
        <strain evidence="1">Emoy2</strain>
    </source>
</reference>
<name>M4C140_HYAAE</name>
<evidence type="ECO:0000313" key="2">
    <source>
        <dbReference type="Proteomes" id="UP000011713"/>
    </source>
</evidence>
<proteinExistence type="predicted"/>
<sequence length="117" mass="13401">MAAFGTVDELDQLTDGYMPFDWLVMLKWTFKRHGYSISCGSCGRTDPWVQQTPGRVANDYQEIWRNDSRDETGSTRKRVISLSWTGKKVLRVTVATQGGMFLVTHCSDLTKLEMECR</sequence>
<dbReference type="EMBL" id="JH598089">
    <property type="status" value="NOT_ANNOTATED_CDS"/>
    <property type="molecule type" value="Genomic_DNA"/>
</dbReference>
<accession>M4C140</accession>
<dbReference type="EnsemblProtists" id="HpaT812769">
    <property type="protein sequence ID" value="HpaP812769"/>
    <property type="gene ID" value="HpaG812769"/>
</dbReference>
<evidence type="ECO:0000313" key="1">
    <source>
        <dbReference type="EnsemblProtists" id="HpaP812769"/>
    </source>
</evidence>
<dbReference type="HOGENOM" id="CLU_2089462_0_0_1"/>
<organism evidence="1 2">
    <name type="scientific">Hyaloperonospora arabidopsidis (strain Emoy2)</name>
    <name type="common">Downy mildew agent</name>
    <name type="synonym">Peronospora arabidopsidis</name>
    <dbReference type="NCBI Taxonomy" id="559515"/>
    <lineage>
        <taxon>Eukaryota</taxon>
        <taxon>Sar</taxon>
        <taxon>Stramenopiles</taxon>
        <taxon>Oomycota</taxon>
        <taxon>Peronosporomycetes</taxon>
        <taxon>Peronosporales</taxon>
        <taxon>Peronosporaceae</taxon>
        <taxon>Hyaloperonospora</taxon>
    </lineage>
</organism>
<dbReference type="InParanoid" id="M4C140"/>
<dbReference type="Proteomes" id="UP000011713">
    <property type="component" value="Unassembled WGS sequence"/>
</dbReference>
<dbReference type="AlphaFoldDB" id="M4C140"/>
<reference evidence="2" key="1">
    <citation type="journal article" date="2010" name="Science">
        <title>Signatures of adaptation to obligate biotrophy in the Hyaloperonospora arabidopsidis genome.</title>
        <authorList>
            <person name="Baxter L."/>
            <person name="Tripathy S."/>
            <person name="Ishaque N."/>
            <person name="Boot N."/>
            <person name="Cabral A."/>
            <person name="Kemen E."/>
            <person name="Thines M."/>
            <person name="Ah-Fong A."/>
            <person name="Anderson R."/>
            <person name="Badejoko W."/>
            <person name="Bittner-Eddy P."/>
            <person name="Boore J.L."/>
            <person name="Chibucos M.C."/>
            <person name="Coates M."/>
            <person name="Dehal P."/>
            <person name="Delehaunty K."/>
            <person name="Dong S."/>
            <person name="Downton P."/>
            <person name="Dumas B."/>
            <person name="Fabro G."/>
            <person name="Fronick C."/>
            <person name="Fuerstenberg S.I."/>
            <person name="Fulton L."/>
            <person name="Gaulin E."/>
            <person name="Govers F."/>
            <person name="Hughes L."/>
            <person name="Humphray S."/>
            <person name="Jiang R.H."/>
            <person name="Judelson H."/>
            <person name="Kamoun S."/>
            <person name="Kyung K."/>
            <person name="Meijer H."/>
            <person name="Minx P."/>
            <person name="Morris P."/>
            <person name="Nelson J."/>
            <person name="Phuntumart V."/>
            <person name="Qutob D."/>
            <person name="Rehmany A."/>
            <person name="Rougon-Cardoso A."/>
            <person name="Ryden P."/>
            <person name="Torto-Alalibo T."/>
            <person name="Studholme D."/>
            <person name="Wang Y."/>
            <person name="Win J."/>
            <person name="Wood J."/>
            <person name="Clifton S.W."/>
            <person name="Rogers J."/>
            <person name="Van den Ackerveken G."/>
            <person name="Jones J.D."/>
            <person name="McDowell J.M."/>
            <person name="Beynon J."/>
            <person name="Tyler B.M."/>
        </authorList>
    </citation>
    <scope>NUCLEOTIDE SEQUENCE [LARGE SCALE GENOMIC DNA]</scope>
    <source>
        <strain evidence="2">Emoy2</strain>
    </source>
</reference>
<keyword evidence="2" id="KW-1185">Reference proteome</keyword>
<protein>
    <submittedName>
        <fullName evidence="1">Uncharacterized protein</fullName>
    </submittedName>
</protein>
<dbReference type="VEuPathDB" id="FungiDB:HpaG812769"/>